<organism evidence="13 14">
    <name type="scientific">Glonium stellatum</name>
    <dbReference type="NCBI Taxonomy" id="574774"/>
    <lineage>
        <taxon>Eukaryota</taxon>
        <taxon>Fungi</taxon>
        <taxon>Dikarya</taxon>
        <taxon>Ascomycota</taxon>
        <taxon>Pezizomycotina</taxon>
        <taxon>Dothideomycetes</taxon>
        <taxon>Pleosporomycetidae</taxon>
        <taxon>Gloniales</taxon>
        <taxon>Gloniaceae</taxon>
        <taxon>Glonium</taxon>
    </lineage>
</organism>
<dbReference type="InterPro" id="IPR013233">
    <property type="entry name" value="PIG-X/PBN1"/>
</dbReference>
<dbReference type="Pfam" id="PF08320">
    <property type="entry name" value="PIG-X"/>
    <property type="match status" value="1"/>
</dbReference>
<evidence type="ECO:0000256" key="5">
    <source>
        <dbReference type="ARBA" id="ARBA00022502"/>
    </source>
</evidence>
<comment type="similarity">
    <text evidence="3 11">Belongs to the PIGX family.</text>
</comment>
<dbReference type="UniPathway" id="UPA00196"/>
<evidence type="ECO:0000313" key="14">
    <source>
        <dbReference type="Proteomes" id="UP000250140"/>
    </source>
</evidence>
<sequence>MKQRITYVVHDPDDFNPSQLHLSPTNDSFTLDSVNAAKEHRLTFGLSELPQELYRVLRQCHELHIRWASEKPYASIPPYVSRISPGLHAFFTPHKGSPAYVDLLCPLLKKVFGDGLKCESPQDTFIGMPILSERFSMSSASQYYQLLPSLKDLVTYIQQKICATSDPSCQTHAASLLSATYVDIDYDTISHALVLNVFWDRAPDAESWTETIALCQKADHIEVGVLTSEKAVDPEDLAFSGFLTVIGKDSKPSPTRFSFPARHHPLPSSAPPTPPLTYTTSFRQPTGLHPTLLLSFPSASLTPPDETCALHAYLTLPAALFIDKYQLSDPLFLSSQHLTSLRSISGATDLEAPVWVVPEWGSAALLELAVPASPSSSNSDSDSASHSRSSSPPNPGPDDWTVRIPLHLRYLSPNANASGLAPVAAPWPAVFWACRGEEGAKMAASPFDRVNLGYEGLFGPKTMFYHVPPAAANVSSEVGARLVEEIRVPVLDLDQAWYVEWGTAVVVGLGTLWVFWKLFEIVRRDLVGGTKVEGEGKKAQ</sequence>
<feature type="transmembrane region" description="Helical" evidence="11">
    <location>
        <begin position="496"/>
        <end position="516"/>
    </location>
</feature>
<evidence type="ECO:0000256" key="10">
    <source>
        <dbReference type="ARBA" id="ARBA00023180"/>
    </source>
</evidence>
<evidence type="ECO:0000256" key="2">
    <source>
        <dbReference type="ARBA" id="ARBA00004687"/>
    </source>
</evidence>
<dbReference type="PANTHER" id="PTHR28533:SF1">
    <property type="entry name" value="PROTEIN PBN1"/>
    <property type="match status" value="1"/>
</dbReference>
<gene>
    <name evidence="13" type="ORF">AOQ84DRAFT_280354</name>
</gene>
<evidence type="ECO:0000256" key="9">
    <source>
        <dbReference type="ARBA" id="ARBA00023136"/>
    </source>
</evidence>
<dbReference type="InterPro" id="IPR042322">
    <property type="entry name" value="Pbn1"/>
</dbReference>
<keyword evidence="9 11" id="KW-0472">Membrane</keyword>
<dbReference type="GO" id="GO:0006506">
    <property type="term" value="P:GPI anchor biosynthetic process"/>
    <property type="evidence" value="ECO:0007669"/>
    <property type="project" value="UniProtKB-UniPathway"/>
</dbReference>
<proteinExistence type="inferred from homology"/>
<evidence type="ECO:0000256" key="8">
    <source>
        <dbReference type="ARBA" id="ARBA00022989"/>
    </source>
</evidence>
<comment type="subcellular location">
    <subcellularLocation>
        <location evidence="11">Endoplasmic reticulum membrane</location>
        <topology evidence="11">Single-pass membrane protein</topology>
    </subcellularLocation>
    <subcellularLocation>
        <location evidence="1">Endoplasmic reticulum membrane</location>
        <topology evidence="1">Single-pass type III membrane protein</topology>
    </subcellularLocation>
</comment>
<keyword evidence="7 11" id="KW-0256">Endoplasmic reticulum</keyword>
<protein>
    <recommendedName>
        <fullName evidence="4 11">Protein PBN1</fullName>
    </recommendedName>
</protein>
<evidence type="ECO:0000256" key="6">
    <source>
        <dbReference type="ARBA" id="ARBA00022692"/>
    </source>
</evidence>
<feature type="region of interest" description="Disordered" evidence="12">
    <location>
        <begin position="375"/>
        <end position="398"/>
    </location>
</feature>
<keyword evidence="14" id="KW-1185">Reference proteome</keyword>
<reference evidence="13 14" key="1">
    <citation type="journal article" date="2016" name="Nat. Commun.">
        <title>Ectomycorrhizal ecology is imprinted in the genome of the dominant symbiotic fungus Cenococcum geophilum.</title>
        <authorList>
            <consortium name="DOE Joint Genome Institute"/>
            <person name="Peter M."/>
            <person name="Kohler A."/>
            <person name="Ohm R.A."/>
            <person name="Kuo A."/>
            <person name="Krutzmann J."/>
            <person name="Morin E."/>
            <person name="Arend M."/>
            <person name="Barry K.W."/>
            <person name="Binder M."/>
            <person name="Choi C."/>
            <person name="Clum A."/>
            <person name="Copeland A."/>
            <person name="Grisel N."/>
            <person name="Haridas S."/>
            <person name="Kipfer T."/>
            <person name="LaButti K."/>
            <person name="Lindquist E."/>
            <person name="Lipzen A."/>
            <person name="Maire R."/>
            <person name="Meier B."/>
            <person name="Mihaltcheva S."/>
            <person name="Molinier V."/>
            <person name="Murat C."/>
            <person name="Poggeler S."/>
            <person name="Quandt C.A."/>
            <person name="Sperisen C."/>
            <person name="Tritt A."/>
            <person name="Tisserant E."/>
            <person name="Crous P.W."/>
            <person name="Henrissat B."/>
            <person name="Nehls U."/>
            <person name="Egli S."/>
            <person name="Spatafora J.W."/>
            <person name="Grigoriev I.V."/>
            <person name="Martin F.M."/>
        </authorList>
    </citation>
    <scope>NUCLEOTIDE SEQUENCE [LARGE SCALE GENOMIC DNA]</scope>
    <source>
        <strain evidence="13 14">CBS 207.34</strain>
    </source>
</reference>
<keyword evidence="8 11" id="KW-1133">Transmembrane helix</keyword>
<accession>A0A8E2FD16</accession>
<evidence type="ECO:0000256" key="11">
    <source>
        <dbReference type="RuleBase" id="RU366056"/>
    </source>
</evidence>
<evidence type="ECO:0000256" key="1">
    <source>
        <dbReference type="ARBA" id="ARBA00004643"/>
    </source>
</evidence>
<dbReference type="PANTHER" id="PTHR28533">
    <property type="entry name" value="PROTEIN PBN1"/>
    <property type="match status" value="1"/>
</dbReference>
<feature type="compositionally biased region" description="Low complexity" evidence="12">
    <location>
        <begin position="375"/>
        <end position="391"/>
    </location>
</feature>
<evidence type="ECO:0000256" key="4">
    <source>
        <dbReference type="ARBA" id="ARBA00020410"/>
    </source>
</evidence>
<dbReference type="GO" id="GO:0000030">
    <property type="term" value="F:mannosyltransferase activity"/>
    <property type="evidence" value="ECO:0007669"/>
    <property type="project" value="TreeGrafter"/>
</dbReference>
<dbReference type="EMBL" id="KV748535">
    <property type="protein sequence ID" value="OCL14769.1"/>
    <property type="molecule type" value="Genomic_DNA"/>
</dbReference>
<name>A0A8E2FD16_9PEZI</name>
<dbReference type="OrthoDB" id="5546453at2759"/>
<dbReference type="SMART" id="SM00780">
    <property type="entry name" value="PIG-X"/>
    <property type="match status" value="1"/>
</dbReference>
<keyword evidence="5 11" id="KW-0337">GPI-anchor biosynthesis</keyword>
<comment type="pathway">
    <text evidence="2 11">Glycolipid biosynthesis; glycosylphosphatidylinositol-anchor biosynthesis.</text>
</comment>
<comment type="function">
    <text evidence="11">Required for proper folding and/or the stability of a subset of proteins in the endoplasmic reticulum. Component of glycosylphosphatidylinositol-mannosyltransferase 1 which transfers the first of the 4 mannoses in the GPI-anchor precursors during GPI-anchor biosynthesis. Probably acts by stabilizing the mannosyltransferase GPI14.</text>
</comment>
<dbReference type="GO" id="GO:1990529">
    <property type="term" value="C:glycosylphosphatidylinositol-mannosyltransferase I complex"/>
    <property type="evidence" value="ECO:0007669"/>
    <property type="project" value="TreeGrafter"/>
</dbReference>
<evidence type="ECO:0000256" key="7">
    <source>
        <dbReference type="ARBA" id="ARBA00022824"/>
    </source>
</evidence>
<dbReference type="GO" id="GO:0005789">
    <property type="term" value="C:endoplasmic reticulum membrane"/>
    <property type="evidence" value="ECO:0007669"/>
    <property type="project" value="UniProtKB-SubCell"/>
</dbReference>
<dbReference type="AlphaFoldDB" id="A0A8E2FD16"/>
<evidence type="ECO:0000256" key="12">
    <source>
        <dbReference type="SAM" id="MobiDB-lite"/>
    </source>
</evidence>
<evidence type="ECO:0000313" key="13">
    <source>
        <dbReference type="EMBL" id="OCL14769.1"/>
    </source>
</evidence>
<dbReference type="Proteomes" id="UP000250140">
    <property type="component" value="Unassembled WGS sequence"/>
</dbReference>
<keyword evidence="6 11" id="KW-0812">Transmembrane</keyword>
<evidence type="ECO:0000256" key="3">
    <source>
        <dbReference type="ARBA" id="ARBA00010345"/>
    </source>
</evidence>
<keyword evidence="10" id="KW-0325">Glycoprotein</keyword>